<dbReference type="EMBL" id="ASHM01004574">
    <property type="protein sequence ID" value="PNY11492.1"/>
    <property type="molecule type" value="Genomic_DNA"/>
</dbReference>
<gene>
    <name evidence="1" type="ORF">L195_g008100</name>
</gene>
<organism evidence="1 2">
    <name type="scientific">Trifolium pratense</name>
    <name type="common">Red clover</name>
    <dbReference type="NCBI Taxonomy" id="57577"/>
    <lineage>
        <taxon>Eukaryota</taxon>
        <taxon>Viridiplantae</taxon>
        <taxon>Streptophyta</taxon>
        <taxon>Embryophyta</taxon>
        <taxon>Tracheophyta</taxon>
        <taxon>Spermatophyta</taxon>
        <taxon>Magnoliopsida</taxon>
        <taxon>eudicotyledons</taxon>
        <taxon>Gunneridae</taxon>
        <taxon>Pentapetalae</taxon>
        <taxon>rosids</taxon>
        <taxon>fabids</taxon>
        <taxon>Fabales</taxon>
        <taxon>Fabaceae</taxon>
        <taxon>Papilionoideae</taxon>
        <taxon>50 kb inversion clade</taxon>
        <taxon>NPAAA clade</taxon>
        <taxon>Hologalegina</taxon>
        <taxon>IRL clade</taxon>
        <taxon>Trifolieae</taxon>
        <taxon>Trifolium</taxon>
    </lineage>
</organism>
<reference evidence="1 2" key="1">
    <citation type="journal article" date="2014" name="Am. J. Bot.">
        <title>Genome assembly and annotation for red clover (Trifolium pratense; Fabaceae).</title>
        <authorList>
            <person name="Istvanek J."/>
            <person name="Jaros M."/>
            <person name="Krenek A."/>
            <person name="Repkova J."/>
        </authorList>
    </citation>
    <scope>NUCLEOTIDE SEQUENCE [LARGE SCALE GENOMIC DNA]</scope>
    <source>
        <strain evidence="2">cv. Tatra</strain>
        <tissue evidence="1">Young leaves</tissue>
    </source>
</reference>
<reference evidence="1 2" key="2">
    <citation type="journal article" date="2017" name="Front. Plant Sci.">
        <title>Gene Classification and Mining of Molecular Markers Useful in Red Clover (Trifolium pratense) Breeding.</title>
        <authorList>
            <person name="Istvanek J."/>
            <person name="Dluhosova J."/>
            <person name="Dluhos P."/>
            <person name="Patkova L."/>
            <person name="Nedelnik J."/>
            <person name="Repkova J."/>
        </authorList>
    </citation>
    <scope>NUCLEOTIDE SEQUENCE [LARGE SCALE GENOMIC DNA]</scope>
    <source>
        <strain evidence="2">cv. Tatra</strain>
        <tissue evidence="1">Young leaves</tissue>
    </source>
</reference>
<name>A0A2K3P866_TRIPR</name>
<dbReference type="Proteomes" id="UP000236291">
    <property type="component" value="Unassembled WGS sequence"/>
</dbReference>
<protein>
    <submittedName>
        <fullName evidence="1">Uncharacterized protein</fullName>
    </submittedName>
</protein>
<evidence type="ECO:0000313" key="1">
    <source>
        <dbReference type="EMBL" id="PNY11492.1"/>
    </source>
</evidence>
<accession>A0A2K3P866</accession>
<comment type="caution">
    <text evidence="1">The sequence shown here is derived from an EMBL/GenBank/DDBJ whole genome shotgun (WGS) entry which is preliminary data.</text>
</comment>
<sequence length="37" mass="4225">MSKISKRDASMEKKLVLEEVLRASSNEDADEIERNAM</sequence>
<proteinExistence type="predicted"/>
<evidence type="ECO:0000313" key="2">
    <source>
        <dbReference type="Proteomes" id="UP000236291"/>
    </source>
</evidence>
<dbReference type="AlphaFoldDB" id="A0A2K3P866"/>